<dbReference type="RefSeq" id="WP_119912294.1">
    <property type="nucleotide sequence ID" value="NZ_QZCH01000037.1"/>
</dbReference>
<protein>
    <submittedName>
        <fullName evidence="2">TIGR03747 family integrating conjugative element membrane protein</fullName>
    </submittedName>
</protein>
<dbReference type="OrthoDB" id="8443503at2"/>
<dbReference type="Pfam" id="PF14348">
    <property type="entry name" value="DtrJ-like"/>
    <property type="match status" value="1"/>
</dbReference>
<proteinExistence type="predicted"/>
<reference evidence="2 3" key="1">
    <citation type="submission" date="2018-09" db="EMBL/GenBank/DDBJ databases">
        <authorList>
            <person name="Wang F."/>
        </authorList>
    </citation>
    <scope>NUCLEOTIDE SEQUENCE [LARGE SCALE GENOMIC DNA]</scope>
    <source>
        <strain evidence="2 3">PLHSC7-2</strain>
    </source>
</reference>
<name>A0A418YA28_9GAMM</name>
<dbReference type="NCBIfam" id="TIGR03747">
    <property type="entry name" value="conj_TIGR03747"/>
    <property type="match status" value="1"/>
</dbReference>
<feature type="transmembrane region" description="Helical" evidence="1">
    <location>
        <begin position="16"/>
        <end position="43"/>
    </location>
</feature>
<feature type="transmembrane region" description="Helical" evidence="1">
    <location>
        <begin position="185"/>
        <end position="204"/>
    </location>
</feature>
<feature type="transmembrane region" description="Helical" evidence="1">
    <location>
        <begin position="141"/>
        <end position="164"/>
    </location>
</feature>
<feature type="transmembrane region" description="Helical" evidence="1">
    <location>
        <begin position="210"/>
        <end position="230"/>
    </location>
</feature>
<keyword evidence="1" id="KW-0472">Membrane</keyword>
<dbReference type="EMBL" id="QZCH01000037">
    <property type="protein sequence ID" value="RJG38974.1"/>
    <property type="molecule type" value="Genomic_DNA"/>
</dbReference>
<dbReference type="InterPro" id="IPR022266">
    <property type="entry name" value="DtrJ-like"/>
</dbReference>
<keyword evidence="1" id="KW-1133">Transmembrane helix</keyword>
<sequence length="234" mass="26554">MSYQAVQEKAVRKTPLIIALPLILIASIFFSILIEWLGIMFIWEAQGSQHAYNMMINEYRYLNDDFKTGGRYSPFEFAKLSLSLLHEYGVNHKDIMRIETWVRSQEPSSSALTQQLKLGLQACLEYIKAAFYTLQTFLMRFSLLLFSLPAVLLFSLVGIVDGLVRRDIRKWSGGRESGLLYHTSKKLILPSVALSWVVYLSLPFSIHPNFIVIPGAIATAMLFATSAGAFKKYL</sequence>
<keyword evidence="3" id="KW-1185">Reference proteome</keyword>
<reference evidence="2 3" key="2">
    <citation type="submission" date="2019-01" db="EMBL/GenBank/DDBJ databases">
        <title>Motilimonas pumilus sp. nov., isolated from the gut of sea cucumber (Apostichopus japonicus).</title>
        <authorList>
            <person name="Wang F.-Q."/>
            <person name="Ren L.-H."/>
            <person name="Lin Y.-W."/>
            <person name="Sun G.-H."/>
            <person name="Du Z.-J."/>
            <person name="Zhao J.-X."/>
            <person name="Liu X.-J."/>
            <person name="Liu L.-J."/>
        </authorList>
    </citation>
    <scope>NUCLEOTIDE SEQUENCE [LARGE SCALE GENOMIC DNA]</scope>
    <source>
        <strain evidence="2 3">PLHSC7-2</strain>
    </source>
</reference>
<evidence type="ECO:0000313" key="3">
    <source>
        <dbReference type="Proteomes" id="UP000283255"/>
    </source>
</evidence>
<keyword evidence="1" id="KW-0812">Transmembrane</keyword>
<comment type="caution">
    <text evidence="2">The sequence shown here is derived from an EMBL/GenBank/DDBJ whole genome shotgun (WGS) entry which is preliminary data.</text>
</comment>
<accession>A0A418YA28</accession>
<evidence type="ECO:0000256" key="1">
    <source>
        <dbReference type="SAM" id="Phobius"/>
    </source>
</evidence>
<dbReference type="Proteomes" id="UP000283255">
    <property type="component" value="Unassembled WGS sequence"/>
</dbReference>
<gene>
    <name evidence="2" type="ORF">D1Z90_18550</name>
</gene>
<evidence type="ECO:0000313" key="2">
    <source>
        <dbReference type="EMBL" id="RJG38974.1"/>
    </source>
</evidence>
<organism evidence="2 3">
    <name type="scientific">Motilimonas pumila</name>
    <dbReference type="NCBI Taxonomy" id="2303987"/>
    <lineage>
        <taxon>Bacteria</taxon>
        <taxon>Pseudomonadati</taxon>
        <taxon>Pseudomonadota</taxon>
        <taxon>Gammaproteobacteria</taxon>
        <taxon>Alteromonadales</taxon>
        <taxon>Alteromonadales genera incertae sedis</taxon>
        <taxon>Motilimonas</taxon>
    </lineage>
</organism>
<dbReference type="AlphaFoldDB" id="A0A418YA28"/>